<dbReference type="SUPFAM" id="SSF117892">
    <property type="entry name" value="Band 7/SPFH domain"/>
    <property type="match status" value="1"/>
</dbReference>
<keyword evidence="4" id="KW-1185">Reference proteome</keyword>
<dbReference type="CDD" id="cd03402">
    <property type="entry name" value="SPFH_like_u2"/>
    <property type="match status" value="1"/>
</dbReference>
<evidence type="ECO:0000259" key="2">
    <source>
        <dbReference type="SMART" id="SM00244"/>
    </source>
</evidence>
<name>C1ECE6_MICCC</name>
<dbReference type="AlphaFoldDB" id="C1ECE6"/>
<reference evidence="3 4" key="1">
    <citation type="journal article" date="2009" name="Science">
        <title>Green evolution and dynamic adaptations revealed by genomes of the marine picoeukaryotes Micromonas.</title>
        <authorList>
            <person name="Worden A.Z."/>
            <person name="Lee J.H."/>
            <person name="Mock T."/>
            <person name="Rouze P."/>
            <person name="Simmons M.P."/>
            <person name="Aerts A.L."/>
            <person name="Allen A.E."/>
            <person name="Cuvelier M.L."/>
            <person name="Derelle E."/>
            <person name="Everett M.V."/>
            <person name="Foulon E."/>
            <person name="Grimwood J."/>
            <person name="Gundlach H."/>
            <person name="Henrissat B."/>
            <person name="Napoli C."/>
            <person name="McDonald S.M."/>
            <person name="Parker M.S."/>
            <person name="Rombauts S."/>
            <person name="Salamov A."/>
            <person name="Von Dassow P."/>
            <person name="Badger J.H."/>
            <person name="Coutinho P.M."/>
            <person name="Demir E."/>
            <person name="Dubchak I."/>
            <person name="Gentemann C."/>
            <person name="Eikrem W."/>
            <person name="Gready J.E."/>
            <person name="John U."/>
            <person name="Lanier W."/>
            <person name="Lindquist E.A."/>
            <person name="Lucas S."/>
            <person name="Mayer K.F."/>
            <person name="Moreau H."/>
            <person name="Not F."/>
            <person name="Otillar R."/>
            <person name="Panaud O."/>
            <person name="Pangilinan J."/>
            <person name="Paulsen I."/>
            <person name="Piegu B."/>
            <person name="Poliakov A."/>
            <person name="Robbens S."/>
            <person name="Schmutz J."/>
            <person name="Toulza E."/>
            <person name="Wyss T."/>
            <person name="Zelensky A."/>
            <person name="Zhou K."/>
            <person name="Armbrust E.V."/>
            <person name="Bhattacharya D."/>
            <person name="Goodenough U.W."/>
            <person name="Van de Peer Y."/>
            <person name="Grigoriev I.V."/>
        </authorList>
    </citation>
    <scope>NUCLEOTIDE SEQUENCE [LARGE SCALE GENOMIC DNA]</scope>
    <source>
        <strain evidence="4">RCC299 / NOUM17</strain>
    </source>
</reference>
<evidence type="ECO:0000313" key="3">
    <source>
        <dbReference type="EMBL" id="ACO65570.1"/>
    </source>
</evidence>
<feature type="compositionally biased region" description="Basic and acidic residues" evidence="1">
    <location>
        <begin position="46"/>
        <end position="57"/>
    </location>
</feature>
<dbReference type="InParanoid" id="C1ECE6"/>
<dbReference type="Gene3D" id="3.30.479.30">
    <property type="entry name" value="Band 7 domain"/>
    <property type="match status" value="1"/>
</dbReference>
<feature type="domain" description="Band 7" evidence="2">
    <location>
        <begin position="98"/>
        <end position="266"/>
    </location>
</feature>
<evidence type="ECO:0000256" key="1">
    <source>
        <dbReference type="SAM" id="MobiDB-lite"/>
    </source>
</evidence>
<dbReference type="KEGG" id="mis:MICPUN_102341"/>
<feature type="compositionally biased region" description="Polar residues" evidence="1">
    <location>
        <begin position="1"/>
        <end position="10"/>
    </location>
</feature>
<dbReference type="RefSeq" id="XP_002504312.1">
    <property type="nucleotide sequence ID" value="XM_002504266.1"/>
</dbReference>
<dbReference type="STRING" id="296587.C1ECE6"/>
<dbReference type="eggNOG" id="ENOG502S28P">
    <property type="taxonomic scope" value="Eukaryota"/>
</dbReference>
<dbReference type="EMBL" id="CP001329">
    <property type="protein sequence ID" value="ACO65570.1"/>
    <property type="molecule type" value="Genomic_DNA"/>
</dbReference>
<feature type="region of interest" description="Disordered" evidence="1">
    <location>
        <begin position="1"/>
        <end position="65"/>
    </location>
</feature>
<dbReference type="PANTHER" id="PTHR43446:SF1">
    <property type="entry name" value="BAND 7 DOMAIN-CONTAINING PROTEIN"/>
    <property type="match status" value="1"/>
</dbReference>
<dbReference type="SMART" id="SM00244">
    <property type="entry name" value="PHB"/>
    <property type="match status" value="1"/>
</dbReference>
<organism evidence="3 4">
    <name type="scientific">Micromonas commoda (strain RCC299 / NOUM17 / CCMP2709)</name>
    <name type="common">Picoplanktonic green alga</name>
    <dbReference type="NCBI Taxonomy" id="296587"/>
    <lineage>
        <taxon>Eukaryota</taxon>
        <taxon>Viridiplantae</taxon>
        <taxon>Chlorophyta</taxon>
        <taxon>Mamiellophyceae</taxon>
        <taxon>Mamiellales</taxon>
        <taxon>Mamiellaceae</taxon>
        <taxon>Micromonas</taxon>
    </lineage>
</organism>
<dbReference type="OrthoDB" id="2105077at2759"/>
<accession>C1ECE6</accession>
<dbReference type="PANTHER" id="PTHR43446">
    <property type="entry name" value="MEMBRANE PROTEIN-RELATED"/>
    <property type="match status" value="1"/>
</dbReference>
<dbReference type="InterPro" id="IPR001107">
    <property type="entry name" value="Band_7"/>
</dbReference>
<dbReference type="Pfam" id="PF01145">
    <property type="entry name" value="Band_7"/>
    <property type="match status" value="1"/>
</dbReference>
<gene>
    <name evidence="3" type="ORF">MICPUN_102341</name>
</gene>
<dbReference type="OMA" id="NLMVVLC"/>
<dbReference type="GeneID" id="8246177"/>
<evidence type="ECO:0000313" key="4">
    <source>
        <dbReference type="Proteomes" id="UP000002009"/>
    </source>
</evidence>
<protein>
    <recommendedName>
        <fullName evidence="2">Band 7 domain-containing protein</fullName>
    </recommendedName>
</protein>
<proteinExistence type="predicted"/>
<sequence length="328" mass="35519">MRRDTPSPTATAHLERNDREEDDLVRALLSQHKAEDTADGPPGHSHSLDDTYYHDGPEPPQAYRNSMPEDRTCACHTSPLASVLCWLTTPLLCAPLCASCVTVPPRTAVVTTVFGRFWHNYTTPGLYFVNTCGRETTIVSLKTTSVELPAVKVADARGNSIVVSGVVNYRVFDATRAALDVAHLPNFVKVNAHASLKRVASLYPYETNDGTPSLKTEAALLGRALRRALQTKLDCAGICVVSFELSDLAYAAEVAPMMLVRQQAQALLDARGVIVAGSVGIVDSCLRQLTKKGHPLTDRDEARLVSNLMTVLAGETRPLPTLSLTDAK</sequence>
<dbReference type="Proteomes" id="UP000002009">
    <property type="component" value="Chromosome 9"/>
</dbReference>
<dbReference type="InterPro" id="IPR036013">
    <property type="entry name" value="Band_7/SPFH_dom_sf"/>
</dbReference>